<feature type="domain" description="AMP-dependent synthetase/ligase" evidence="1">
    <location>
        <begin position="1"/>
        <end position="130"/>
    </location>
</feature>
<organism evidence="2">
    <name type="scientific">mine drainage metagenome</name>
    <dbReference type="NCBI Taxonomy" id="410659"/>
    <lineage>
        <taxon>unclassified sequences</taxon>
        <taxon>metagenomes</taxon>
        <taxon>ecological metagenomes</taxon>
    </lineage>
</organism>
<reference evidence="2" key="2">
    <citation type="journal article" date="2014" name="ISME J.">
        <title>Microbial stratification in low pH oxic and suboxic macroscopic growths along an acid mine drainage.</title>
        <authorList>
            <person name="Mendez-Garcia C."/>
            <person name="Mesa V."/>
            <person name="Sprenger R.R."/>
            <person name="Richter M."/>
            <person name="Diez M.S."/>
            <person name="Solano J."/>
            <person name="Bargiela R."/>
            <person name="Golyshina O.V."/>
            <person name="Manteca A."/>
            <person name="Ramos J.L."/>
            <person name="Gallego J.R."/>
            <person name="Llorente I."/>
            <person name="Martins Dos Santos V.A."/>
            <person name="Jensen O.N."/>
            <person name="Pelaez A.I."/>
            <person name="Sanchez J."/>
            <person name="Ferrer M."/>
        </authorList>
    </citation>
    <scope>NUCLEOTIDE SEQUENCE</scope>
</reference>
<comment type="caution">
    <text evidence="2">The sequence shown here is derived from an EMBL/GenBank/DDBJ whole genome shotgun (WGS) entry which is preliminary data.</text>
</comment>
<dbReference type="Gene3D" id="3.40.50.12780">
    <property type="entry name" value="N-terminal domain of ligase-like"/>
    <property type="match status" value="1"/>
</dbReference>
<evidence type="ECO:0000313" key="2">
    <source>
        <dbReference type="EMBL" id="EQD47586.1"/>
    </source>
</evidence>
<dbReference type="PANTHER" id="PTHR24095:SF14">
    <property type="entry name" value="ACETYL-COENZYME A SYNTHETASE 1"/>
    <property type="match status" value="1"/>
</dbReference>
<gene>
    <name evidence="2" type="ORF">B2A_08394</name>
</gene>
<dbReference type="SUPFAM" id="SSF56801">
    <property type="entry name" value="Acetyl-CoA synthetase-like"/>
    <property type="match status" value="1"/>
</dbReference>
<feature type="non-terminal residue" evidence="2">
    <location>
        <position position="181"/>
    </location>
</feature>
<accession>T0ZH50</accession>
<name>T0ZH50_9ZZZZ</name>
<dbReference type="EMBL" id="AUZZ01006045">
    <property type="protein sequence ID" value="EQD47586.1"/>
    <property type="molecule type" value="Genomic_DNA"/>
</dbReference>
<dbReference type="InterPro" id="IPR000873">
    <property type="entry name" value="AMP-dep_synth/lig_dom"/>
</dbReference>
<dbReference type="PANTHER" id="PTHR24095">
    <property type="entry name" value="ACETYL-COENZYME A SYNTHETASE"/>
    <property type="match status" value="1"/>
</dbReference>
<dbReference type="Pfam" id="PF00501">
    <property type="entry name" value="AMP-binding"/>
    <property type="match status" value="1"/>
</dbReference>
<dbReference type="AlphaFoldDB" id="T0ZH50"/>
<dbReference type="InterPro" id="IPR042099">
    <property type="entry name" value="ANL_N_sf"/>
</dbReference>
<sequence>MWQIIERYGVNQLYTSPTAIRSLMRHGNHYPEAYDLSSLKVLGTVGEPINPAAWEWFYKVIGKGRCPVIDTYWQTETGGFIISPSVNLGLPNLKPGSATFPMPSVEPCVLSEEGHNTRSGEKGFLCVKGSWPGIMLTINNDPARFEETYFSRFPGYYYSGDYAIRDEDGYFWLLGRADEVL</sequence>
<evidence type="ECO:0000259" key="1">
    <source>
        <dbReference type="Pfam" id="PF00501"/>
    </source>
</evidence>
<reference evidence="2" key="1">
    <citation type="submission" date="2013-08" db="EMBL/GenBank/DDBJ databases">
        <authorList>
            <person name="Mendez C."/>
            <person name="Richter M."/>
            <person name="Ferrer M."/>
            <person name="Sanchez J."/>
        </authorList>
    </citation>
    <scope>NUCLEOTIDE SEQUENCE</scope>
</reference>
<protein>
    <submittedName>
        <fullName evidence="2">Acetyl-coenzyme A synthetase</fullName>
    </submittedName>
</protein>
<dbReference type="GO" id="GO:0003987">
    <property type="term" value="F:acetate-CoA ligase activity"/>
    <property type="evidence" value="ECO:0007669"/>
    <property type="project" value="TreeGrafter"/>
</dbReference>
<proteinExistence type="predicted"/>
<dbReference type="GO" id="GO:0006085">
    <property type="term" value="P:acetyl-CoA biosynthetic process"/>
    <property type="evidence" value="ECO:0007669"/>
    <property type="project" value="TreeGrafter"/>
</dbReference>